<keyword evidence="4" id="KW-1185">Reference proteome</keyword>
<sequence length="193" mass="21355">MDEKAFWALMGELRHRPGSRDDRLQWLRGELARGPAQECVAFQVELEAACDRSYRADLWSAAERILGGRCSDDGFHYFRLWLVGLGREVFEEALVSPDGLAGVPEVLRLAGRSRDSWCEAEEWPDLEALDYVAADAYEDLTGVADEGEAFFDALDAAQGEEAPDPEAPPREEPLDEAGMPRLAALFPARAGRG</sequence>
<comment type="caution">
    <text evidence="3">The sequence shown here is derived from an EMBL/GenBank/DDBJ whole genome shotgun (WGS) entry which is preliminary data.</text>
</comment>
<dbReference type="RefSeq" id="WP_046910900.1">
    <property type="nucleotide sequence ID" value="NZ_BAAAXG010000026.1"/>
</dbReference>
<evidence type="ECO:0000256" key="1">
    <source>
        <dbReference type="SAM" id="MobiDB-lite"/>
    </source>
</evidence>
<dbReference type="Pfam" id="PF14024">
    <property type="entry name" value="DUF4240"/>
    <property type="match status" value="1"/>
</dbReference>
<evidence type="ECO:0000313" key="4">
    <source>
        <dbReference type="Proteomes" id="UP000265325"/>
    </source>
</evidence>
<evidence type="ECO:0000313" key="3">
    <source>
        <dbReference type="EMBL" id="KKZ70537.1"/>
    </source>
</evidence>
<dbReference type="InterPro" id="IPR025334">
    <property type="entry name" value="DUF4240"/>
</dbReference>
<dbReference type="EMBL" id="LAQS01000056">
    <property type="protein sequence ID" value="KKZ70537.1"/>
    <property type="molecule type" value="Genomic_DNA"/>
</dbReference>
<proteinExistence type="predicted"/>
<evidence type="ECO:0000259" key="2">
    <source>
        <dbReference type="Pfam" id="PF14024"/>
    </source>
</evidence>
<reference evidence="3 4" key="1">
    <citation type="submission" date="2015-05" db="EMBL/GenBank/DDBJ databases">
        <title>Draft Genome assembly of Streptomyces showdoensis.</title>
        <authorList>
            <person name="Thapa K.K."/>
            <person name="Metsa-Ketela M."/>
        </authorList>
    </citation>
    <scope>NUCLEOTIDE SEQUENCE [LARGE SCALE GENOMIC DNA]</scope>
    <source>
        <strain evidence="3 4">ATCC 15227</strain>
    </source>
</reference>
<dbReference type="OrthoDB" id="6200718at2"/>
<gene>
    <name evidence="3" type="ORF">VO63_28430</name>
</gene>
<protein>
    <recommendedName>
        <fullName evidence="2">DUF4240 domain-containing protein</fullName>
    </recommendedName>
</protein>
<feature type="domain" description="DUF4240" evidence="2">
    <location>
        <begin position="1"/>
        <end position="138"/>
    </location>
</feature>
<feature type="region of interest" description="Disordered" evidence="1">
    <location>
        <begin position="155"/>
        <end position="180"/>
    </location>
</feature>
<dbReference type="AlphaFoldDB" id="A0A2P2GGA2"/>
<name>A0A2P2GGA2_STREW</name>
<accession>A0A2P2GGA2</accession>
<organism evidence="3 4">
    <name type="scientific">Streptomyces showdoensis</name>
    <dbReference type="NCBI Taxonomy" id="68268"/>
    <lineage>
        <taxon>Bacteria</taxon>
        <taxon>Bacillati</taxon>
        <taxon>Actinomycetota</taxon>
        <taxon>Actinomycetes</taxon>
        <taxon>Kitasatosporales</taxon>
        <taxon>Streptomycetaceae</taxon>
        <taxon>Streptomyces</taxon>
    </lineage>
</organism>
<dbReference type="Proteomes" id="UP000265325">
    <property type="component" value="Unassembled WGS sequence"/>
</dbReference>